<dbReference type="KEGG" id="sgm:GCM10017557_27890"/>
<gene>
    <name evidence="2" type="ORF">GCM10017557_27890</name>
</gene>
<sequence length="147" mass="15600">MHVQLRAAADDGLLTTLDLYRWLRQNPDVQRHAEVTLGPAHPGGETMGAVEVVNLVLGQAFTALNLALAYATWRAARPTAAPVTITVEGRSVTVTGADEDTMALIVALLRPAGSPEPLRTSTEAPAPRRPDTHAPSIPGRDAENPVQ</sequence>
<dbReference type="Pfam" id="PF19953">
    <property type="entry name" value="EACC1"/>
    <property type="match status" value="1"/>
</dbReference>
<feature type="region of interest" description="Disordered" evidence="1">
    <location>
        <begin position="113"/>
        <end position="147"/>
    </location>
</feature>
<organism evidence="2 3">
    <name type="scientific">Streptomyces aurantiacus</name>
    <dbReference type="NCBI Taxonomy" id="47760"/>
    <lineage>
        <taxon>Bacteria</taxon>
        <taxon>Bacillati</taxon>
        <taxon>Actinomycetota</taxon>
        <taxon>Actinomycetes</taxon>
        <taxon>Kitasatosporales</taxon>
        <taxon>Streptomycetaceae</taxon>
        <taxon>Streptomyces</taxon>
        <taxon>Streptomyces aurantiacus group</taxon>
    </lineage>
</organism>
<proteinExistence type="predicted"/>
<reference evidence="2 3" key="1">
    <citation type="journal article" date="2014" name="Int. J. Syst. Evol. Microbiol.">
        <title>Complete genome sequence of Corynebacterium casei LMG S-19264T (=DSM 44701T), isolated from a smear-ripened cheese.</title>
        <authorList>
            <consortium name="US DOE Joint Genome Institute (JGI-PGF)"/>
            <person name="Walter F."/>
            <person name="Albersmeier A."/>
            <person name="Kalinowski J."/>
            <person name="Ruckert C."/>
        </authorList>
    </citation>
    <scope>NUCLEOTIDE SEQUENCE [LARGE SCALE GENOMIC DNA]</scope>
    <source>
        <strain evidence="2 3">JCM 4677</strain>
    </source>
</reference>
<dbReference type="InterPro" id="IPR045428">
    <property type="entry name" value="EACC1"/>
</dbReference>
<dbReference type="AlphaFoldDB" id="A0A7G1P1Y3"/>
<name>A0A7G1P1Y3_9ACTN</name>
<protein>
    <submittedName>
        <fullName evidence="2">Uncharacterized protein</fullName>
    </submittedName>
</protein>
<dbReference type="EMBL" id="AP023440">
    <property type="protein sequence ID" value="BCL27930.1"/>
    <property type="molecule type" value="Genomic_DNA"/>
</dbReference>
<dbReference type="RefSeq" id="WP_190850328.1">
    <property type="nucleotide sequence ID" value="NZ_AP023440.1"/>
</dbReference>
<evidence type="ECO:0000256" key="1">
    <source>
        <dbReference type="SAM" id="MobiDB-lite"/>
    </source>
</evidence>
<dbReference type="Proteomes" id="UP000516444">
    <property type="component" value="Chromosome"/>
</dbReference>
<evidence type="ECO:0000313" key="3">
    <source>
        <dbReference type="Proteomes" id="UP000516444"/>
    </source>
</evidence>
<keyword evidence="3" id="KW-1185">Reference proteome</keyword>
<accession>A0A7G1P1Y3</accession>
<evidence type="ECO:0000313" key="2">
    <source>
        <dbReference type="EMBL" id="BCL27930.1"/>
    </source>
</evidence>